<dbReference type="PANTHER" id="PTHR32444:SF247">
    <property type="entry name" value="OS01G0958200 PROTEIN"/>
    <property type="match status" value="1"/>
</dbReference>
<dbReference type="EMBL" id="JAHRHJ020000003">
    <property type="protein sequence ID" value="KAH9323873.1"/>
    <property type="molecule type" value="Genomic_DNA"/>
</dbReference>
<dbReference type="SUPFAM" id="SSF51110">
    <property type="entry name" value="alpha-D-mannose-specific plant lectins"/>
    <property type="match status" value="1"/>
</dbReference>
<evidence type="ECO:0000313" key="2">
    <source>
        <dbReference type="EMBL" id="KAH9323873.1"/>
    </source>
</evidence>
<dbReference type="InterPro" id="IPR036426">
    <property type="entry name" value="Bulb-type_lectin_dom_sf"/>
</dbReference>
<dbReference type="PANTHER" id="PTHR32444">
    <property type="entry name" value="BULB-TYPE LECTIN DOMAIN-CONTAINING PROTEIN"/>
    <property type="match status" value="1"/>
</dbReference>
<feature type="domain" description="Bulb-type lectin" evidence="1">
    <location>
        <begin position="1"/>
        <end position="75"/>
    </location>
</feature>
<name>A0AA38GKS1_TAXCH</name>
<dbReference type="Gene3D" id="2.90.10.10">
    <property type="entry name" value="Bulb-type lectin domain"/>
    <property type="match status" value="1"/>
</dbReference>
<dbReference type="PROSITE" id="PS50927">
    <property type="entry name" value="BULB_LECTIN"/>
    <property type="match status" value="1"/>
</dbReference>
<dbReference type="Proteomes" id="UP000824469">
    <property type="component" value="Unassembled WGS sequence"/>
</dbReference>
<gene>
    <name evidence="2" type="ORF">KI387_018512</name>
</gene>
<comment type="caution">
    <text evidence="2">The sequence shown here is derived from an EMBL/GenBank/DDBJ whole genome shotgun (WGS) entry which is preliminary data.</text>
</comment>
<dbReference type="AlphaFoldDB" id="A0AA38GKS1"/>
<evidence type="ECO:0000313" key="3">
    <source>
        <dbReference type="Proteomes" id="UP000824469"/>
    </source>
</evidence>
<sequence length="75" mass="8402">HMLPLGASLVGNQTIISQNGTFELGFFNPNGTNNWYLGIWYARIDQKAMVWVANRETPFRNVPGVLKLSTDGYLS</sequence>
<proteinExistence type="predicted"/>
<dbReference type="OMA" id="WYARIDQ"/>
<feature type="non-terminal residue" evidence="2">
    <location>
        <position position="75"/>
    </location>
</feature>
<accession>A0AA38GKS1</accession>
<protein>
    <recommendedName>
        <fullName evidence="1">Bulb-type lectin domain-containing protein</fullName>
    </recommendedName>
</protein>
<reference evidence="2 3" key="1">
    <citation type="journal article" date="2021" name="Nat. Plants">
        <title>The Taxus genome provides insights into paclitaxel biosynthesis.</title>
        <authorList>
            <person name="Xiong X."/>
            <person name="Gou J."/>
            <person name="Liao Q."/>
            <person name="Li Y."/>
            <person name="Zhou Q."/>
            <person name="Bi G."/>
            <person name="Li C."/>
            <person name="Du R."/>
            <person name="Wang X."/>
            <person name="Sun T."/>
            <person name="Guo L."/>
            <person name="Liang H."/>
            <person name="Lu P."/>
            <person name="Wu Y."/>
            <person name="Zhang Z."/>
            <person name="Ro D.K."/>
            <person name="Shang Y."/>
            <person name="Huang S."/>
            <person name="Yan J."/>
        </authorList>
    </citation>
    <scope>NUCLEOTIDE SEQUENCE [LARGE SCALE GENOMIC DNA]</scope>
    <source>
        <strain evidence="2">Ta-2019</strain>
    </source>
</reference>
<evidence type="ECO:0000259" key="1">
    <source>
        <dbReference type="PROSITE" id="PS50927"/>
    </source>
</evidence>
<feature type="non-terminal residue" evidence="2">
    <location>
        <position position="1"/>
    </location>
</feature>
<organism evidence="2 3">
    <name type="scientific">Taxus chinensis</name>
    <name type="common">Chinese yew</name>
    <name type="synonym">Taxus wallichiana var. chinensis</name>
    <dbReference type="NCBI Taxonomy" id="29808"/>
    <lineage>
        <taxon>Eukaryota</taxon>
        <taxon>Viridiplantae</taxon>
        <taxon>Streptophyta</taxon>
        <taxon>Embryophyta</taxon>
        <taxon>Tracheophyta</taxon>
        <taxon>Spermatophyta</taxon>
        <taxon>Pinopsida</taxon>
        <taxon>Pinidae</taxon>
        <taxon>Conifers II</taxon>
        <taxon>Cupressales</taxon>
        <taxon>Taxaceae</taxon>
        <taxon>Taxus</taxon>
    </lineage>
</organism>
<keyword evidence="3" id="KW-1185">Reference proteome</keyword>
<dbReference type="InterPro" id="IPR001480">
    <property type="entry name" value="Bulb-type_lectin_dom"/>
</dbReference>